<protein>
    <submittedName>
        <fullName evidence="1">Uncharacterized protein</fullName>
    </submittedName>
</protein>
<organism evidence="1">
    <name type="scientific">Arundo donax</name>
    <name type="common">Giant reed</name>
    <name type="synonym">Donax arundinaceus</name>
    <dbReference type="NCBI Taxonomy" id="35708"/>
    <lineage>
        <taxon>Eukaryota</taxon>
        <taxon>Viridiplantae</taxon>
        <taxon>Streptophyta</taxon>
        <taxon>Embryophyta</taxon>
        <taxon>Tracheophyta</taxon>
        <taxon>Spermatophyta</taxon>
        <taxon>Magnoliopsida</taxon>
        <taxon>Liliopsida</taxon>
        <taxon>Poales</taxon>
        <taxon>Poaceae</taxon>
        <taxon>PACMAD clade</taxon>
        <taxon>Arundinoideae</taxon>
        <taxon>Arundineae</taxon>
        <taxon>Arundo</taxon>
    </lineage>
</organism>
<reference evidence="1" key="1">
    <citation type="submission" date="2014-09" db="EMBL/GenBank/DDBJ databases">
        <authorList>
            <person name="Magalhaes I.L.F."/>
            <person name="Oliveira U."/>
            <person name="Santos F.R."/>
            <person name="Vidigal T.H.D.A."/>
            <person name="Brescovit A.D."/>
            <person name="Santos A.J."/>
        </authorList>
    </citation>
    <scope>NUCLEOTIDE SEQUENCE</scope>
    <source>
        <tissue evidence="1">Shoot tissue taken approximately 20 cm above the soil surface</tissue>
    </source>
</reference>
<name>A0A0A9DWX4_ARUDO</name>
<dbReference type="AlphaFoldDB" id="A0A0A9DWX4"/>
<proteinExistence type="predicted"/>
<reference evidence="1" key="2">
    <citation type="journal article" date="2015" name="Data Brief">
        <title>Shoot transcriptome of the giant reed, Arundo donax.</title>
        <authorList>
            <person name="Barrero R.A."/>
            <person name="Guerrero F.D."/>
            <person name="Moolhuijzen P."/>
            <person name="Goolsby J.A."/>
            <person name="Tidwell J."/>
            <person name="Bellgard S.E."/>
            <person name="Bellgard M.I."/>
        </authorList>
    </citation>
    <scope>NUCLEOTIDE SEQUENCE</scope>
    <source>
        <tissue evidence="1">Shoot tissue taken approximately 20 cm above the soil surface</tissue>
    </source>
</reference>
<evidence type="ECO:0000313" key="1">
    <source>
        <dbReference type="EMBL" id="JAD90145.1"/>
    </source>
</evidence>
<sequence>MYNTLICQQQMQFRHNNLQHLQC</sequence>
<accession>A0A0A9DWX4</accession>
<dbReference type="EMBL" id="GBRH01207750">
    <property type="protein sequence ID" value="JAD90145.1"/>
    <property type="molecule type" value="Transcribed_RNA"/>
</dbReference>